<gene>
    <name evidence="1" type="ORF">ABFZ84_00870</name>
</gene>
<organism evidence="1 2">
    <name type="scientific">Hyphococcus lacteus</name>
    <dbReference type="NCBI Taxonomy" id="3143536"/>
    <lineage>
        <taxon>Bacteria</taxon>
        <taxon>Pseudomonadati</taxon>
        <taxon>Pseudomonadota</taxon>
        <taxon>Alphaproteobacteria</taxon>
        <taxon>Parvularculales</taxon>
        <taxon>Parvularculaceae</taxon>
        <taxon>Hyphococcus</taxon>
    </lineage>
</organism>
<reference evidence="1 2" key="1">
    <citation type="submission" date="2024-05" db="EMBL/GenBank/DDBJ databases">
        <title>Three bacterial strains, DH-69, EH-24, and ECK-19 isolated from coastal sediments.</title>
        <authorList>
            <person name="Ye Y.-Q."/>
            <person name="Du Z.-J."/>
        </authorList>
    </citation>
    <scope>NUCLEOTIDE SEQUENCE [LARGE SCALE GENOMIC DNA]</scope>
    <source>
        <strain evidence="1 2">ECK-19</strain>
    </source>
</reference>
<sequence length="484" mass="54968">MSARNLFFGFDGSNPVLVDQMITEGELPTFKKIRDAASVHAIENDPGMGAGQFWSSASIGADPSYHGRYFYLQFNPSTYDIVPNHETELPGVAPFWHTLDDAGYKVAIVDWHRMYAKPLKNGILVDNWLGHDPLTDTQWFPPTLSEKGKKYFTGDTIGGGFAARARHSEKDFRDYLTQTFKRIEAKTDFCVDQIASNHWDLFVACYSDTHDIGHYFYFLEDENHELYDAALAERLHNPLRQTYREQDRAIARIIEQAGPDANIFVFGGPGMETLISANNALEEMLRRIDLGVEAPASTAEVAKNTYRNILPQAIRRRIAPFARKVRQRVANSEYQRRKFFSVPHNDNAGAIRINVKGREKYGIVTKGQEYDALVKEITAALATFRNPETGRAIVKKVVSIDREFDGPYRDLLPDLFVEWDRTDTARDFRKIVSDEYGEIPLKSVLRNGDHNAHGFFWMPSTAPDDTYTRPGDISAPVLDAVRTR</sequence>
<dbReference type="SUPFAM" id="SSF53649">
    <property type="entry name" value="Alkaline phosphatase-like"/>
    <property type="match status" value="1"/>
</dbReference>
<evidence type="ECO:0000313" key="2">
    <source>
        <dbReference type="Proteomes" id="UP001560685"/>
    </source>
</evidence>
<dbReference type="Pfam" id="PF01663">
    <property type="entry name" value="Phosphodiest"/>
    <property type="match status" value="1"/>
</dbReference>
<comment type="caution">
    <text evidence="1">The sequence shown here is derived from an EMBL/GenBank/DDBJ whole genome shotgun (WGS) entry which is preliminary data.</text>
</comment>
<proteinExistence type="predicted"/>
<evidence type="ECO:0000313" key="1">
    <source>
        <dbReference type="EMBL" id="MEX6632088.1"/>
    </source>
</evidence>
<name>A0ABV3Z0K0_9PROT</name>
<dbReference type="InterPro" id="IPR017850">
    <property type="entry name" value="Alkaline_phosphatase_core_sf"/>
</dbReference>
<protein>
    <submittedName>
        <fullName evidence="1">Alkaline phosphatase family protein</fullName>
    </submittedName>
</protein>
<keyword evidence="2" id="KW-1185">Reference proteome</keyword>
<dbReference type="Gene3D" id="3.40.720.10">
    <property type="entry name" value="Alkaline Phosphatase, subunit A"/>
    <property type="match status" value="1"/>
</dbReference>
<dbReference type="Proteomes" id="UP001560685">
    <property type="component" value="Unassembled WGS sequence"/>
</dbReference>
<dbReference type="EMBL" id="JBEHZE010000001">
    <property type="protein sequence ID" value="MEX6632088.1"/>
    <property type="molecule type" value="Genomic_DNA"/>
</dbReference>
<dbReference type="InterPro" id="IPR002591">
    <property type="entry name" value="Phosphodiest/P_Trfase"/>
</dbReference>
<dbReference type="RefSeq" id="WP_369311819.1">
    <property type="nucleotide sequence ID" value="NZ_JBEHZE010000001.1"/>
</dbReference>
<accession>A0ABV3Z0K0</accession>